<evidence type="ECO:0000259" key="3">
    <source>
        <dbReference type="PROSITE" id="PS50021"/>
    </source>
</evidence>
<protein>
    <recommendedName>
        <fullName evidence="3">Calponin-homology (CH) domain-containing protein</fullName>
    </recommendedName>
</protein>
<organism evidence="4 5">
    <name type="scientific">Gongylonema pulchrum</name>
    <dbReference type="NCBI Taxonomy" id="637853"/>
    <lineage>
        <taxon>Eukaryota</taxon>
        <taxon>Metazoa</taxon>
        <taxon>Ecdysozoa</taxon>
        <taxon>Nematoda</taxon>
        <taxon>Chromadorea</taxon>
        <taxon>Rhabditida</taxon>
        <taxon>Spirurina</taxon>
        <taxon>Spiruromorpha</taxon>
        <taxon>Spiruroidea</taxon>
        <taxon>Gongylonematidae</taxon>
        <taxon>Gongylonema</taxon>
    </lineage>
</organism>
<keyword evidence="1" id="KW-0175">Coiled coil</keyword>
<dbReference type="PANTHER" id="PTHR23167:SF46">
    <property type="entry name" value="EPS15 HOMOLOGY DOMAIN CONTAINING PROTEIN-BINDING PROTEIN 1, ISOFORM F"/>
    <property type="match status" value="1"/>
</dbReference>
<dbReference type="InterPro" id="IPR050540">
    <property type="entry name" value="F-actin_Monoox_Mical"/>
</dbReference>
<dbReference type="Pfam" id="PF00307">
    <property type="entry name" value="CH"/>
    <property type="match status" value="1"/>
</dbReference>
<dbReference type="PROSITE" id="PS50021">
    <property type="entry name" value="CH"/>
    <property type="match status" value="1"/>
</dbReference>
<name>A0A3P7M9D6_9BILA</name>
<feature type="coiled-coil region" evidence="1">
    <location>
        <begin position="192"/>
        <end position="286"/>
    </location>
</feature>
<dbReference type="InterPro" id="IPR036872">
    <property type="entry name" value="CH_dom_sf"/>
</dbReference>
<dbReference type="AlphaFoldDB" id="A0A3P7M9D6"/>
<dbReference type="SUPFAM" id="SSF47576">
    <property type="entry name" value="Calponin-homology domain, CH-domain"/>
    <property type="match status" value="1"/>
</dbReference>
<feature type="domain" description="Calponin-homology (CH)" evidence="3">
    <location>
        <begin position="322"/>
        <end position="420"/>
    </location>
</feature>
<evidence type="ECO:0000313" key="5">
    <source>
        <dbReference type="Proteomes" id="UP000271098"/>
    </source>
</evidence>
<gene>
    <name evidence="4" type="ORF">GPUH_LOCUS15420</name>
</gene>
<evidence type="ECO:0000256" key="2">
    <source>
        <dbReference type="SAM" id="MobiDB-lite"/>
    </source>
</evidence>
<feature type="region of interest" description="Disordered" evidence="2">
    <location>
        <begin position="21"/>
        <end position="66"/>
    </location>
</feature>
<dbReference type="OrthoDB" id="5864185at2759"/>
<dbReference type="Proteomes" id="UP000271098">
    <property type="component" value="Unassembled WGS sequence"/>
</dbReference>
<reference evidence="4 5" key="1">
    <citation type="submission" date="2018-11" db="EMBL/GenBank/DDBJ databases">
        <authorList>
            <consortium name="Pathogen Informatics"/>
        </authorList>
    </citation>
    <scope>NUCLEOTIDE SEQUENCE [LARGE SCALE GENOMIC DNA]</scope>
</reference>
<dbReference type="SMART" id="SM00033">
    <property type="entry name" value="CH"/>
    <property type="match status" value="1"/>
</dbReference>
<proteinExistence type="predicted"/>
<evidence type="ECO:0000313" key="4">
    <source>
        <dbReference type="EMBL" id="VDN25964.1"/>
    </source>
</evidence>
<accession>A0A3P7M9D6</accession>
<dbReference type="PANTHER" id="PTHR23167">
    <property type="entry name" value="CALPONIN HOMOLOGY DOMAIN-CONTAINING PROTEIN DDB_G0272472-RELATED"/>
    <property type="match status" value="1"/>
</dbReference>
<dbReference type="InterPro" id="IPR001715">
    <property type="entry name" value="CH_dom"/>
</dbReference>
<dbReference type="Gene3D" id="1.10.418.10">
    <property type="entry name" value="Calponin-like domain"/>
    <property type="match status" value="1"/>
</dbReference>
<feature type="coiled-coil region" evidence="1">
    <location>
        <begin position="92"/>
        <end position="147"/>
    </location>
</feature>
<evidence type="ECO:0000256" key="1">
    <source>
        <dbReference type="SAM" id="Coils"/>
    </source>
</evidence>
<sequence>MSHTPYNNRKVVEEHLAKLESNDRRNIQARARMPEQSKPAVDLKRPKVMGSSLTKEKPTAAAAGGASGTCSVFRRELSRSRREKDGDLKKTLSHMEEKFTSASEELQAAEEELTELRVALSNAKRTIEALRIENAGLVEKIKTLTVETQKSNTSAREQRTRANVISEMHGEKGSIVRKAIQRFNDENEVPSAQSLLEQNKNMRKLLDEITEEKKRLEIVQENSKAEIARITLENNQLKLAIESERKEWDQMQSDLLVAVKVANDFKMEAQQEMSRLSEKINELQKRRQSSVFSTSVIALYEEKPETWEDKAWQRLMLGCERGSRRNALLRWCQQAVAKFPSIEITNFSSCWADGQALCCLLASFYPEKLNVDLALTVASAIGEIEVKIRVADFRKEDRPDWSLVMRYILGLYYIISGGER</sequence>
<dbReference type="EMBL" id="UYRT01082418">
    <property type="protein sequence ID" value="VDN25964.1"/>
    <property type="molecule type" value="Genomic_DNA"/>
</dbReference>
<keyword evidence="5" id="KW-1185">Reference proteome</keyword>